<evidence type="ECO:0000256" key="9">
    <source>
        <dbReference type="ARBA" id="ARBA00023242"/>
    </source>
</evidence>
<proteinExistence type="predicted"/>
<dbReference type="PANTHER" id="PTHR16515:SF49">
    <property type="entry name" value="GASTRULA ZINC FINGER PROTEIN XLCGF49.1-LIKE-RELATED"/>
    <property type="match status" value="1"/>
</dbReference>
<accession>A0AAQ6IEN3</accession>
<dbReference type="AlphaFoldDB" id="A0AAQ6IEN3"/>
<feature type="compositionally biased region" description="Polar residues" evidence="11">
    <location>
        <begin position="155"/>
        <end position="166"/>
    </location>
</feature>
<keyword evidence="4 10" id="KW-0863">Zinc-finger</keyword>
<keyword evidence="3" id="KW-0677">Repeat</keyword>
<evidence type="ECO:0000256" key="4">
    <source>
        <dbReference type="ARBA" id="ARBA00022771"/>
    </source>
</evidence>
<evidence type="ECO:0000256" key="8">
    <source>
        <dbReference type="ARBA" id="ARBA00023163"/>
    </source>
</evidence>
<feature type="domain" description="C2H2-type" evidence="12">
    <location>
        <begin position="207"/>
        <end position="234"/>
    </location>
</feature>
<feature type="domain" description="C2H2-type" evidence="12">
    <location>
        <begin position="235"/>
        <end position="262"/>
    </location>
</feature>
<evidence type="ECO:0000256" key="5">
    <source>
        <dbReference type="ARBA" id="ARBA00022833"/>
    </source>
</evidence>
<dbReference type="GO" id="GO:0003677">
    <property type="term" value="F:DNA binding"/>
    <property type="evidence" value="ECO:0007669"/>
    <property type="project" value="UniProtKB-KW"/>
</dbReference>
<evidence type="ECO:0000256" key="3">
    <source>
        <dbReference type="ARBA" id="ARBA00022737"/>
    </source>
</evidence>
<keyword evidence="8" id="KW-0804">Transcription</keyword>
<dbReference type="InterPro" id="IPR036236">
    <property type="entry name" value="Znf_C2H2_sf"/>
</dbReference>
<evidence type="ECO:0000256" key="7">
    <source>
        <dbReference type="ARBA" id="ARBA00023125"/>
    </source>
</evidence>
<name>A0AAQ6IEN3_ANATE</name>
<reference evidence="13" key="3">
    <citation type="submission" date="2025-09" db="UniProtKB">
        <authorList>
            <consortium name="Ensembl"/>
        </authorList>
    </citation>
    <scope>IDENTIFICATION</scope>
</reference>
<dbReference type="FunFam" id="3.30.160.60:FF:002343">
    <property type="entry name" value="Zinc finger protein 33A"/>
    <property type="match status" value="1"/>
</dbReference>
<dbReference type="Proteomes" id="UP000265040">
    <property type="component" value="Chromosome 1"/>
</dbReference>
<evidence type="ECO:0000256" key="1">
    <source>
        <dbReference type="ARBA" id="ARBA00004123"/>
    </source>
</evidence>
<dbReference type="Pfam" id="PF00096">
    <property type="entry name" value="zf-C2H2"/>
    <property type="match status" value="3"/>
</dbReference>
<reference evidence="13 14" key="1">
    <citation type="submission" date="2021-04" db="EMBL/GenBank/DDBJ databases">
        <authorList>
            <consortium name="Wellcome Sanger Institute Data Sharing"/>
        </authorList>
    </citation>
    <scope>NUCLEOTIDE SEQUENCE [LARGE SCALE GENOMIC DNA]</scope>
</reference>
<protein>
    <recommendedName>
        <fullName evidence="12">C2H2-type domain-containing protein</fullName>
    </recommendedName>
</protein>
<dbReference type="FunFam" id="3.30.160.60:FF:000358">
    <property type="entry name" value="zinc finger protein 24"/>
    <property type="match status" value="1"/>
</dbReference>
<keyword evidence="5" id="KW-0862">Zinc</keyword>
<dbReference type="Ensembl" id="ENSATET00000073559.1">
    <property type="protein sequence ID" value="ENSATEP00000075785.1"/>
    <property type="gene ID" value="ENSATEG00000032598.1"/>
</dbReference>
<dbReference type="InterPro" id="IPR013087">
    <property type="entry name" value="Znf_C2H2_type"/>
</dbReference>
<dbReference type="GeneTree" id="ENSGT01150000286953"/>
<dbReference type="GO" id="GO:0032502">
    <property type="term" value="P:developmental process"/>
    <property type="evidence" value="ECO:0007669"/>
    <property type="project" value="UniProtKB-ARBA"/>
</dbReference>
<keyword evidence="7" id="KW-0238">DNA-binding</keyword>
<evidence type="ECO:0000313" key="13">
    <source>
        <dbReference type="Ensembl" id="ENSATEP00000075785.1"/>
    </source>
</evidence>
<dbReference type="PROSITE" id="PS00028">
    <property type="entry name" value="ZINC_FINGER_C2H2_1"/>
    <property type="match status" value="4"/>
</dbReference>
<evidence type="ECO:0000313" key="14">
    <source>
        <dbReference type="Proteomes" id="UP000265040"/>
    </source>
</evidence>
<evidence type="ECO:0000259" key="12">
    <source>
        <dbReference type="PROSITE" id="PS50157"/>
    </source>
</evidence>
<feature type="domain" description="C2H2-type" evidence="12">
    <location>
        <begin position="291"/>
        <end position="316"/>
    </location>
</feature>
<evidence type="ECO:0000256" key="10">
    <source>
        <dbReference type="PROSITE-ProRule" id="PRU00042"/>
    </source>
</evidence>
<keyword evidence="9" id="KW-0539">Nucleus</keyword>
<evidence type="ECO:0000256" key="11">
    <source>
        <dbReference type="SAM" id="MobiDB-lite"/>
    </source>
</evidence>
<feature type="region of interest" description="Disordered" evidence="11">
    <location>
        <begin position="1"/>
        <end position="76"/>
    </location>
</feature>
<dbReference type="SUPFAM" id="SSF57667">
    <property type="entry name" value="beta-beta-alpha zinc fingers"/>
    <property type="match status" value="2"/>
</dbReference>
<dbReference type="SMART" id="SM00355">
    <property type="entry name" value="ZnF_C2H2"/>
    <property type="match status" value="4"/>
</dbReference>
<dbReference type="PROSITE" id="PS50157">
    <property type="entry name" value="ZINC_FINGER_C2H2_2"/>
    <property type="match status" value="4"/>
</dbReference>
<sequence>MDKVQGDTPGEQSPSQTFLDWQENSVTEDTGRPSCSTYAAESVAGTSSFSQTRTNPASGLCPAPRMPQCDKDQTGPATTHDVIVICSGPRVPENNCGAVLPSGQGGGNEADKVARSQYQPLLCIQMNEPPSEVMFESNHSSTFHNPPIAMGTVGPQHQQNQHSWSGVGQMESAHFSNQNQLYPASSSQKQDSESVQPQQQQQICLPYACTFCSRRYAHQCQLRIHERIHTGEKPYQCTQCGKSFGQFCSLKRHQMVHTGERPFPCPHCGKQFSTSTNLKVHQSVHTGEKRFHCSKCGKNFSFLSNLIRHQALHATR</sequence>
<evidence type="ECO:0000256" key="6">
    <source>
        <dbReference type="ARBA" id="ARBA00023015"/>
    </source>
</evidence>
<organism evidence="13 14">
    <name type="scientific">Anabas testudineus</name>
    <name type="common">Climbing perch</name>
    <name type="synonym">Anthias testudineus</name>
    <dbReference type="NCBI Taxonomy" id="64144"/>
    <lineage>
        <taxon>Eukaryota</taxon>
        <taxon>Metazoa</taxon>
        <taxon>Chordata</taxon>
        <taxon>Craniata</taxon>
        <taxon>Vertebrata</taxon>
        <taxon>Euteleostomi</taxon>
        <taxon>Actinopterygii</taxon>
        <taxon>Neopterygii</taxon>
        <taxon>Teleostei</taxon>
        <taxon>Neoteleostei</taxon>
        <taxon>Acanthomorphata</taxon>
        <taxon>Anabantaria</taxon>
        <taxon>Anabantiformes</taxon>
        <taxon>Anabantoidei</taxon>
        <taxon>Anabantidae</taxon>
        <taxon>Anabas</taxon>
    </lineage>
</organism>
<dbReference type="FunFam" id="3.30.160.60:FF:000202">
    <property type="entry name" value="Zinc finger protein 574"/>
    <property type="match status" value="1"/>
</dbReference>
<keyword evidence="14" id="KW-1185">Reference proteome</keyword>
<dbReference type="Gene3D" id="3.30.160.60">
    <property type="entry name" value="Classic Zinc Finger"/>
    <property type="match status" value="4"/>
</dbReference>
<reference evidence="13" key="2">
    <citation type="submission" date="2025-08" db="UniProtKB">
        <authorList>
            <consortium name="Ensembl"/>
        </authorList>
    </citation>
    <scope>IDENTIFICATION</scope>
</reference>
<evidence type="ECO:0000256" key="2">
    <source>
        <dbReference type="ARBA" id="ARBA00022723"/>
    </source>
</evidence>
<feature type="domain" description="C2H2-type" evidence="12">
    <location>
        <begin position="263"/>
        <end position="290"/>
    </location>
</feature>
<comment type="subcellular location">
    <subcellularLocation>
        <location evidence="1">Nucleus</location>
    </subcellularLocation>
</comment>
<dbReference type="InterPro" id="IPR050331">
    <property type="entry name" value="Zinc_finger"/>
</dbReference>
<dbReference type="GO" id="GO:0010468">
    <property type="term" value="P:regulation of gene expression"/>
    <property type="evidence" value="ECO:0007669"/>
    <property type="project" value="TreeGrafter"/>
</dbReference>
<feature type="compositionally biased region" description="Polar residues" evidence="11">
    <location>
        <begin position="10"/>
        <end position="57"/>
    </location>
</feature>
<dbReference type="GO" id="GO:0005634">
    <property type="term" value="C:nucleus"/>
    <property type="evidence" value="ECO:0007669"/>
    <property type="project" value="UniProtKB-SubCell"/>
</dbReference>
<dbReference type="FunFam" id="3.30.160.60:FF:000325">
    <property type="entry name" value="ZFP90 zinc finger protein"/>
    <property type="match status" value="1"/>
</dbReference>
<dbReference type="PANTHER" id="PTHR16515">
    <property type="entry name" value="PR DOMAIN ZINC FINGER PROTEIN"/>
    <property type="match status" value="1"/>
</dbReference>
<keyword evidence="6" id="KW-0805">Transcription regulation</keyword>
<keyword evidence="2" id="KW-0479">Metal-binding</keyword>
<feature type="region of interest" description="Disordered" evidence="11">
    <location>
        <begin position="134"/>
        <end position="169"/>
    </location>
</feature>
<dbReference type="GO" id="GO:0008270">
    <property type="term" value="F:zinc ion binding"/>
    <property type="evidence" value="ECO:0007669"/>
    <property type="project" value="UniProtKB-KW"/>
</dbReference>